<evidence type="ECO:0000256" key="4">
    <source>
        <dbReference type="ARBA" id="ARBA00022729"/>
    </source>
</evidence>
<evidence type="ECO:0000256" key="1">
    <source>
        <dbReference type="ARBA" id="ARBA00012513"/>
    </source>
</evidence>
<gene>
    <name evidence="14" type="ORF">FCM35_KLT08707</name>
</gene>
<keyword evidence="15" id="KW-1185">Reference proteome</keyword>
<proteinExistence type="predicted"/>
<comment type="catalytic activity">
    <reaction evidence="10">
        <text>L-threonyl-[protein] + ATP = O-phospho-L-threonyl-[protein] + ADP + H(+)</text>
        <dbReference type="Rhea" id="RHEA:46608"/>
        <dbReference type="Rhea" id="RHEA-COMP:11060"/>
        <dbReference type="Rhea" id="RHEA-COMP:11605"/>
        <dbReference type="ChEBI" id="CHEBI:15378"/>
        <dbReference type="ChEBI" id="CHEBI:30013"/>
        <dbReference type="ChEBI" id="CHEBI:30616"/>
        <dbReference type="ChEBI" id="CHEBI:61977"/>
        <dbReference type="ChEBI" id="CHEBI:456216"/>
        <dbReference type="EC" id="2.7.11.1"/>
    </reaction>
</comment>
<dbReference type="EC" id="2.7.11.1" evidence="1"/>
<dbReference type="Proteomes" id="UP000623129">
    <property type="component" value="Unassembled WGS sequence"/>
</dbReference>
<dbReference type="InterPro" id="IPR000719">
    <property type="entry name" value="Prot_kinase_dom"/>
</dbReference>
<evidence type="ECO:0000313" key="14">
    <source>
        <dbReference type="EMBL" id="KAF3325627.1"/>
    </source>
</evidence>
<dbReference type="GO" id="GO:0005524">
    <property type="term" value="F:ATP binding"/>
    <property type="evidence" value="ECO:0007669"/>
    <property type="project" value="UniProtKB-UniRule"/>
</dbReference>
<keyword evidence="3" id="KW-0808">Transferase</keyword>
<dbReference type="PANTHER" id="PTHR27002:SF181">
    <property type="entry name" value="RECEPTOR-LIKE SERINE_THREONINE-PROTEIN KINASE"/>
    <property type="match status" value="1"/>
</dbReference>
<evidence type="ECO:0000256" key="11">
    <source>
        <dbReference type="ARBA" id="ARBA00048679"/>
    </source>
</evidence>
<keyword evidence="4" id="KW-0732">Signal</keyword>
<dbReference type="GO" id="GO:0005886">
    <property type="term" value="C:plasma membrane"/>
    <property type="evidence" value="ECO:0007669"/>
    <property type="project" value="TreeGrafter"/>
</dbReference>
<dbReference type="InterPro" id="IPR011009">
    <property type="entry name" value="Kinase-like_dom_sf"/>
</dbReference>
<sequence length="176" mass="19518">MWKTHVKQFSWTPNPMTGLTGLVQRRRRIQSNKETLSGGSGAYSTVSDDGVVQETGLSSPFIDFYTIAEATNNFSHKLGEGGFGSVYKGKLPSGQEVAIKRLSAKSGQGLKEFQNEVQVISKLQHRNLVQLLGCCIFGEEKLLLYEFMPNKSLDTFLFDFNAINTGMDSVERGQIN</sequence>
<dbReference type="EMBL" id="SWLB01000019">
    <property type="protein sequence ID" value="KAF3325627.1"/>
    <property type="molecule type" value="Genomic_DNA"/>
</dbReference>
<evidence type="ECO:0000313" key="15">
    <source>
        <dbReference type="Proteomes" id="UP000623129"/>
    </source>
</evidence>
<comment type="caution">
    <text evidence="14">The sequence shown here is derived from an EMBL/GenBank/DDBJ whole genome shotgun (WGS) entry which is preliminary data.</text>
</comment>
<dbReference type="SUPFAM" id="SSF56112">
    <property type="entry name" value="Protein kinase-like (PK-like)"/>
    <property type="match status" value="1"/>
</dbReference>
<dbReference type="PROSITE" id="PS00107">
    <property type="entry name" value="PROTEIN_KINASE_ATP"/>
    <property type="match status" value="1"/>
</dbReference>
<dbReference type="PANTHER" id="PTHR27002">
    <property type="entry name" value="RECEPTOR-LIKE SERINE/THREONINE-PROTEIN KINASE SD1-8"/>
    <property type="match status" value="1"/>
</dbReference>
<dbReference type="OrthoDB" id="778574at2759"/>
<keyword evidence="8" id="KW-1015">Disulfide bond</keyword>
<keyword evidence="7 12" id="KW-0067">ATP-binding</keyword>
<evidence type="ECO:0000256" key="10">
    <source>
        <dbReference type="ARBA" id="ARBA00047899"/>
    </source>
</evidence>
<dbReference type="InterPro" id="IPR001245">
    <property type="entry name" value="Ser-Thr/Tyr_kinase_cat_dom"/>
</dbReference>
<evidence type="ECO:0000256" key="8">
    <source>
        <dbReference type="ARBA" id="ARBA00023157"/>
    </source>
</evidence>
<feature type="binding site" evidence="12">
    <location>
        <position position="100"/>
    </location>
    <ligand>
        <name>ATP</name>
        <dbReference type="ChEBI" id="CHEBI:30616"/>
    </ligand>
</feature>
<evidence type="ECO:0000256" key="7">
    <source>
        <dbReference type="ARBA" id="ARBA00022840"/>
    </source>
</evidence>
<keyword evidence="6 14" id="KW-0418">Kinase</keyword>
<dbReference type="InterPro" id="IPR017441">
    <property type="entry name" value="Protein_kinase_ATP_BS"/>
</dbReference>
<comment type="catalytic activity">
    <reaction evidence="11">
        <text>L-seryl-[protein] + ATP = O-phospho-L-seryl-[protein] + ADP + H(+)</text>
        <dbReference type="Rhea" id="RHEA:17989"/>
        <dbReference type="Rhea" id="RHEA-COMP:9863"/>
        <dbReference type="Rhea" id="RHEA-COMP:11604"/>
        <dbReference type="ChEBI" id="CHEBI:15378"/>
        <dbReference type="ChEBI" id="CHEBI:29999"/>
        <dbReference type="ChEBI" id="CHEBI:30616"/>
        <dbReference type="ChEBI" id="CHEBI:83421"/>
        <dbReference type="ChEBI" id="CHEBI:456216"/>
        <dbReference type="EC" id="2.7.11.1"/>
    </reaction>
</comment>
<evidence type="ECO:0000256" key="9">
    <source>
        <dbReference type="ARBA" id="ARBA00023180"/>
    </source>
</evidence>
<evidence type="ECO:0000256" key="2">
    <source>
        <dbReference type="ARBA" id="ARBA00022527"/>
    </source>
</evidence>
<dbReference type="GO" id="GO:0030246">
    <property type="term" value="F:carbohydrate binding"/>
    <property type="evidence" value="ECO:0007669"/>
    <property type="project" value="UniProtKB-KW"/>
</dbReference>
<evidence type="ECO:0000259" key="13">
    <source>
        <dbReference type="PROSITE" id="PS50011"/>
    </source>
</evidence>
<protein>
    <recommendedName>
        <fullName evidence="1">non-specific serine/threonine protein kinase</fullName>
        <ecNumber evidence="1">2.7.11.1</ecNumber>
    </recommendedName>
</protein>
<dbReference type="FunFam" id="3.30.200.20:FF:000195">
    <property type="entry name" value="G-type lectin S-receptor-like serine/threonine-protein kinase"/>
    <property type="match status" value="1"/>
</dbReference>
<evidence type="ECO:0000256" key="12">
    <source>
        <dbReference type="PROSITE-ProRule" id="PRU10141"/>
    </source>
</evidence>
<accession>A0A833QP77</accession>
<dbReference type="AlphaFoldDB" id="A0A833QP77"/>
<keyword evidence="9" id="KW-0325">Glycoprotein</keyword>
<evidence type="ECO:0000256" key="3">
    <source>
        <dbReference type="ARBA" id="ARBA00022679"/>
    </source>
</evidence>
<name>A0A833QP77_9POAL</name>
<dbReference type="Pfam" id="PF07714">
    <property type="entry name" value="PK_Tyr_Ser-Thr"/>
    <property type="match status" value="1"/>
</dbReference>
<dbReference type="PROSITE" id="PS50011">
    <property type="entry name" value="PROTEIN_KINASE_DOM"/>
    <property type="match status" value="1"/>
</dbReference>
<evidence type="ECO:0000256" key="5">
    <source>
        <dbReference type="ARBA" id="ARBA00022741"/>
    </source>
</evidence>
<keyword evidence="14" id="KW-0430">Lectin</keyword>
<reference evidence="14" key="1">
    <citation type="submission" date="2020-01" db="EMBL/GenBank/DDBJ databases">
        <title>Genome sequence of Kobresia littledalei, the first chromosome-level genome in the family Cyperaceae.</title>
        <authorList>
            <person name="Qu G."/>
        </authorList>
    </citation>
    <scope>NUCLEOTIDE SEQUENCE</scope>
    <source>
        <strain evidence="14">C.B.Clarke</strain>
        <tissue evidence="14">Leaf</tissue>
    </source>
</reference>
<keyword evidence="14" id="KW-0675">Receptor</keyword>
<keyword evidence="5 12" id="KW-0547">Nucleotide-binding</keyword>
<dbReference type="Gene3D" id="3.30.200.20">
    <property type="entry name" value="Phosphorylase Kinase, domain 1"/>
    <property type="match status" value="1"/>
</dbReference>
<keyword evidence="2" id="KW-0723">Serine/threonine-protein kinase</keyword>
<evidence type="ECO:0000256" key="6">
    <source>
        <dbReference type="ARBA" id="ARBA00022777"/>
    </source>
</evidence>
<feature type="domain" description="Protein kinase" evidence="13">
    <location>
        <begin position="72"/>
        <end position="176"/>
    </location>
</feature>
<dbReference type="GO" id="GO:0004674">
    <property type="term" value="F:protein serine/threonine kinase activity"/>
    <property type="evidence" value="ECO:0007669"/>
    <property type="project" value="UniProtKB-KW"/>
</dbReference>
<organism evidence="14 15">
    <name type="scientific">Carex littledalei</name>
    <dbReference type="NCBI Taxonomy" id="544730"/>
    <lineage>
        <taxon>Eukaryota</taxon>
        <taxon>Viridiplantae</taxon>
        <taxon>Streptophyta</taxon>
        <taxon>Embryophyta</taxon>
        <taxon>Tracheophyta</taxon>
        <taxon>Spermatophyta</taxon>
        <taxon>Magnoliopsida</taxon>
        <taxon>Liliopsida</taxon>
        <taxon>Poales</taxon>
        <taxon>Cyperaceae</taxon>
        <taxon>Cyperoideae</taxon>
        <taxon>Cariceae</taxon>
        <taxon>Carex</taxon>
        <taxon>Carex subgen. Euthyceras</taxon>
    </lineage>
</organism>